<evidence type="ECO:0000313" key="1">
    <source>
        <dbReference type="EMBL" id="KAJ6732557.1"/>
    </source>
</evidence>
<dbReference type="OrthoDB" id="550575at2759"/>
<protein>
    <submittedName>
        <fullName evidence="1">Uncharacterized protein</fullName>
    </submittedName>
</protein>
<accession>A0A9Q0UM52</accession>
<comment type="caution">
    <text evidence="1">The sequence shown here is derived from an EMBL/GenBank/DDBJ whole genome shotgun (WGS) entry which is preliminary data.</text>
</comment>
<feature type="non-terminal residue" evidence="1">
    <location>
        <position position="1"/>
    </location>
</feature>
<reference evidence="1" key="2">
    <citation type="journal article" date="2023" name="Int. J. Mol. Sci.">
        <title>De Novo Assembly and Annotation of 11 Diverse Shrub Willow (Salix) Genomes Reveals Novel Gene Organization in Sex-Linked Regions.</title>
        <authorList>
            <person name="Hyden B."/>
            <person name="Feng K."/>
            <person name="Yates T.B."/>
            <person name="Jawdy S."/>
            <person name="Cereghino C."/>
            <person name="Smart L.B."/>
            <person name="Muchero W."/>
        </authorList>
    </citation>
    <scope>NUCLEOTIDE SEQUENCE</scope>
    <source>
        <tissue evidence="1">Shoot tip</tissue>
    </source>
</reference>
<reference evidence="1" key="1">
    <citation type="submission" date="2022-11" db="EMBL/GenBank/DDBJ databases">
        <authorList>
            <person name="Hyden B.L."/>
            <person name="Feng K."/>
            <person name="Yates T."/>
            <person name="Jawdy S."/>
            <person name="Smart L.B."/>
            <person name="Muchero W."/>
        </authorList>
    </citation>
    <scope>NUCLEOTIDE SEQUENCE</scope>
    <source>
        <tissue evidence="1">Shoot tip</tissue>
    </source>
</reference>
<evidence type="ECO:0000313" key="2">
    <source>
        <dbReference type="Proteomes" id="UP001151532"/>
    </source>
</evidence>
<name>A0A9Q0UM52_SALPP</name>
<sequence>MAVIILRKHHSVALRLLNLGICPKLNML</sequence>
<proteinExistence type="predicted"/>
<dbReference type="AlphaFoldDB" id="A0A9Q0UM52"/>
<organism evidence="1 2">
    <name type="scientific">Salix purpurea</name>
    <name type="common">Purple osier willow</name>
    <dbReference type="NCBI Taxonomy" id="77065"/>
    <lineage>
        <taxon>Eukaryota</taxon>
        <taxon>Viridiplantae</taxon>
        <taxon>Streptophyta</taxon>
        <taxon>Embryophyta</taxon>
        <taxon>Tracheophyta</taxon>
        <taxon>Spermatophyta</taxon>
        <taxon>Magnoliopsida</taxon>
        <taxon>eudicotyledons</taxon>
        <taxon>Gunneridae</taxon>
        <taxon>Pentapetalae</taxon>
        <taxon>rosids</taxon>
        <taxon>fabids</taxon>
        <taxon>Malpighiales</taxon>
        <taxon>Salicaceae</taxon>
        <taxon>Saliceae</taxon>
        <taxon>Salix</taxon>
    </lineage>
</organism>
<keyword evidence="2" id="KW-1185">Reference proteome</keyword>
<dbReference type="Proteomes" id="UP001151532">
    <property type="component" value="Chromosome 18"/>
</dbReference>
<gene>
    <name evidence="1" type="ORF">OIU79_003619</name>
</gene>
<dbReference type="EMBL" id="JAPFFK010000012">
    <property type="protein sequence ID" value="KAJ6732557.1"/>
    <property type="molecule type" value="Genomic_DNA"/>
</dbReference>